<dbReference type="PANTHER" id="PTHR11474:SF126">
    <property type="entry name" value="TYROSINASE-LIKE PROTEIN TYR-1-RELATED"/>
    <property type="match status" value="1"/>
</dbReference>
<feature type="domain" description="Tyrosinase copper-binding" evidence="4">
    <location>
        <begin position="233"/>
        <end position="244"/>
    </location>
</feature>
<accession>A0A8H3C0L6</accession>
<dbReference type="InterPro" id="IPR050316">
    <property type="entry name" value="Tyrosinase/Hemocyanin"/>
</dbReference>
<sequence>MLSATRVLTWLCLSFVALPTAFSAPTVAGGVCSKPSVRREWRKLSAKQRTAYHNAVKCTKSKPSGIESGGRSTSSLDDFTYVHYQLRDIVHHVASFLPWHRWFLEMHVEELRKCGYTDPMPYWDWTLDSGTPENFLTSQMFHPTKGFGSLGMIEACVEDGPYAGMQVGIPEPHCLKRAFDPTMDIGLWSKPVINKIMEAPDFVNFWNQTEHFPHDKIHDVVGGDLKEHYSPNDPLFYLHHAQIDRMWALWQGRNKTRLSDYSGNTIQNVTTNTALTSDLMTMLDLAENRTVESIMDTQANGLCYTYEDDE</sequence>
<dbReference type="Gene3D" id="1.10.1280.10">
    <property type="entry name" value="Di-copper center containing domain from catechol oxidase"/>
    <property type="match status" value="1"/>
</dbReference>
<proteinExistence type="predicted"/>
<dbReference type="InterPro" id="IPR008922">
    <property type="entry name" value="Di-copper_centre_dom_sf"/>
</dbReference>
<dbReference type="Pfam" id="PF00264">
    <property type="entry name" value="Tyrosinase"/>
    <property type="match status" value="1"/>
</dbReference>
<protein>
    <recommendedName>
        <fullName evidence="4">Tyrosinase copper-binding domain-containing protein</fullName>
    </recommendedName>
</protein>
<keyword evidence="2" id="KW-0186">Copper</keyword>
<evidence type="ECO:0000259" key="4">
    <source>
        <dbReference type="PROSITE" id="PS00498"/>
    </source>
</evidence>
<comment type="caution">
    <text evidence="5">The sequence shown here is derived from an EMBL/GenBank/DDBJ whole genome shotgun (WGS) entry which is preliminary data.</text>
</comment>
<name>A0A8H3C0L6_9AGAM</name>
<dbReference type="PRINTS" id="PR00092">
    <property type="entry name" value="TYROSINASE"/>
</dbReference>
<dbReference type="InterPro" id="IPR002227">
    <property type="entry name" value="Tyrosinase_Cu-bd"/>
</dbReference>
<dbReference type="PANTHER" id="PTHR11474">
    <property type="entry name" value="TYROSINASE FAMILY MEMBER"/>
    <property type="match status" value="1"/>
</dbReference>
<feature type="chain" id="PRO_5034508454" description="Tyrosinase copper-binding domain-containing protein" evidence="3">
    <location>
        <begin position="24"/>
        <end position="310"/>
    </location>
</feature>
<feature type="signal peptide" evidence="3">
    <location>
        <begin position="1"/>
        <end position="23"/>
    </location>
</feature>
<gene>
    <name evidence="5" type="ORF">RDB_LOCUS75840</name>
</gene>
<dbReference type="SUPFAM" id="SSF48056">
    <property type="entry name" value="Di-copper centre-containing domain"/>
    <property type="match status" value="1"/>
</dbReference>
<dbReference type="PROSITE" id="PS00498">
    <property type="entry name" value="TYROSINASE_2"/>
    <property type="match status" value="1"/>
</dbReference>
<evidence type="ECO:0000256" key="1">
    <source>
        <dbReference type="ARBA" id="ARBA00022723"/>
    </source>
</evidence>
<dbReference type="AlphaFoldDB" id="A0A8H3C0L6"/>
<reference evidence="5" key="1">
    <citation type="submission" date="2021-01" db="EMBL/GenBank/DDBJ databases">
        <authorList>
            <person name="Kaushik A."/>
        </authorList>
    </citation>
    <scope>NUCLEOTIDE SEQUENCE</scope>
    <source>
        <strain evidence="5">AG6-10EEA</strain>
    </source>
</reference>
<evidence type="ECO:0000313" key="5">
    <source>
        <dbReference type="EMBL" id="CAE6471904.1"/>
    </source>
</evidence>
<organism evidence="5 6">
    <name type="scientific">Rhizoctonia solani</name>
    <dbReference type="NCBI Taxonomy" id="456999"/>
    <lineage>
        <taxon>Eukaryota</taxon>
        <taxon>Fungi</taxon>
        <taxon>Dikarya</taxon>
        <taxon>Basidiomycota</taxon>
        <taxon>Agaricomycotina</taxon>
        <taxon>Agaricomycetes</taxon>
        <taxon>Cantharellales</taxon>
        <taxon>Ceratobasidiaceae</taxon>
        <taxon>Rhizoctonia</taxon>
    </lineage>
</organism>
<keyword evidence="1" id="KW-0479">Metal-binding</keyword>
<evidence type="ECO:0000256" key="3">
    <source>
        <dbReference type="SAM" id="SignalP"/>
    </source>
</evidence>
<dbReference type="GO" id="GO:0016491">
    <property type="term" value="F:oxidoreductase activity"/>
    <property type="evidence" value="ECO:0007669"/>
    <property type="project" value="InterPro"/>
</dbReference>
<dbReference type="Proteomes" id="UP000663853">
    <property type="component" value="Unassembled WGS sequence"/>
</dbReference>
<dbReference type="GO" id="GO:0046872">
    <property type="term" value="F:metal ion binding"/>
    <property type="evidence" value="ECO:0007669"/>
    <property type="project" value="UniProtKB-KW"/>
</dbReference>
<evidence type="ECO:0000256" key="2">
    <source>
        <dbReference type="ARBA" id="ARBA00023008"/>
    </source>
</evidence>
<keyword evidence="3" id="KW-0732">Signal</keyword>
<dbReference type="EMBL" id="CAJMXA010001874">
    <property type="protein sequence ID" value="CAE6471904.1"/>
    <property type="molecule type" value="Genomic_DNA"/>
</dbReference>
<evidence type="ECO:0000313" key="6">
    <source>
        <dbReference type="Proteomes" id="UP000663853"/>
    </source>
</evidence>